<evidence type="ECO:0000313" key="3">
    <source>
        <dbReference type="EMBL" id="UTF55451.1"/>
    </source>
</evidence>
<keyword evidence="1" id="KW-0812">Transmembrane</keyword>
<dbReference type="InterPro" id="IPR058464">
    <property type="entry name" value="DUF8151"/>
</dbReference>
<dbReference type="Pfam" id="PF26478">
    <property type="entry name" value="DUF8151"/>
    <property type="match status" value="1"/>
</dbReference>
<organism evidence="3 4">
    <name type="scientific">Natronosalvus rutilus</name>
    <dbReference type="NCBI Taxonomy" id="2953753"/>
    <lineage>
        <taxon>Archaea</taxon>
        <taxon>Methanobacteriati</taxon>
        <taxon>Methanobacteriota</taxon>
        <taxon>Stenosarchaea group</taxon>
        <taxon>Halobacteria</taxon>
        <taxon>Halobacteriales</taxon>
        <taxon>Natrialbaceae</taxon>
        <taxon>Natronosalvus</taxon>
    </lineage>
</organism>
<protein>
    <recommendedName>
        <fullName evidence="2">DUF8151 domain-containing protein</fullName>
    </recommendedName>
</protein>
<evidence type="ECO:0000259" key="2">
    <source>
        <dbReference type="Pfam" id="PF26478"/>
    </source>
</evidence>
<accession>A0A9E7SXV3</accession>
<reference evidence="3" key="1">
    <citation type="submission" date="2022-06" db="EMBL/GenBank/DDBJ databases">
        <title>Diverse halophilic archaea isolated from saline environments.</title>
        <authorList>
            <person name="Cui H.-L."/>
        </authorList>
    </citation>
    <scope>NUCLEOTIDE SEQUENCE</scope>
    <source>
        <strain evidence="3">WLHS1</strain>
    </source>
</reference>
<keyword evidence="1" id="KW-1133">Transmembrane helix</keyword>
<dbReference type="AlphaFoldDB" id="A0A9E7SXV3"/>
<evidence type="ECO:0000256" key="1">
    <source>
        <dbReference type="SAM" id="Phobius"/>
    </source>
</evidence>
<feature type="domain" description="DUF8151" evidence="2">
    <location>
        <begin position="3"/>
        <end position="72"/>
    </location>
</feature>
<feature type="transmembrane region" description="Helical" evidence="1">
    <location>
        <begin position="12"/>
        <end position="32"/>
    </location>
</feature>
<dbReference type="KEGG" id="sawl:NGM29_07465"/>
<proteinExistence type="predicted"/>
<evidence type="ECO:0000313" key="4">
    <source>
        <dbReference type="Proteomes" id="UP001056855"/>
    </source>
</evidence>
<name>A0A9E7SXV3_9EURY</name>
<feature type="transmembrane region" description="Helical" evidence="1">
    <location>
        <begin position="44"/>
        <end position="63"/>
    </location>
</feature>
<dbReference type="EMBL" id="CP100355">
    <property type="protein sequence ID" value="UTF55451.1"/>
    <property type="molecule type" value="Genomic_DNA"/>
</dbReference>
<sequence>MNTEVVLEMATLLLYSLIAAALTVAGAAAELLSVQNFGGGELSVAVWAGVLGFVLLYAGLYGIGYQKLLARVI</sequence>
<keyword evidence="4" id="KW-1185">Reference proteome</keyword>
<keyword evidence="1" id="KW-0472">Membrane</keyword>
<dbReference type="Proteomes" id="UP001056855">
    <property type="component" value="Chromosome"/>
</dbReference>
<gene>
    <name evidence="3" type="ORF">NGM29_07465</name>
</gene>